<dbReference type="RefSeq" id="WP_047262732.1">
    <property type="nucleotide sequence ID" value="NZ_CP011542.1"/>
</dbReference>
<proteinExistence type="predicted"/>
<reference evidence="1 2" key="1">
    <citation type="journal article" date="2015" name="Genome Announc.">
        <title>Complete Genome Sequence of the Type Strain Corynebacterium mustelae DSM 45274, Isolated from Various Tissues of a Male Ferret with Lethal Sepsis.</title>
        <authorList>
            <person name="Ruckert C."/>
            <person name="Eimer J."/>
            <person name="Winkler A."/>
            <person name="Tauch A."/>
        </authorList>
    </citation>
    <scope>NUCLEOTIDE SEQUENCE [LARGE SCALE GENOMIC DNA]</scope>
    <source>
        <strain evidence="1 2">DSM 45274</strain>
    </source>
</reference>
<dbReference type="Proteomes" id="UP000035199">
    <property type="component" value="Chromosome"/>
</dbReference>
<keyword evidence="2" id="KW-1185">Reference proteome</keyword>
<dbReference type="STRING" id="571915.CMUST_12270"/>
<dbReference type="EMBL" id="CP011542">
    <property type="protein sequence ID" value="AKK06762.1"/>
    <property type="molecule type" value="Genomic_DNA"/>
</dbReference>
<organism evidence="1 2">
    <name type="scientific">Corynebacterium mustelae</name>
    <dbReference type="NCBI Taxonomy" id="571915"/>
    <lineage>
        <taxon>Bacteria</taxon>
        <taxon>Bacillati</taxon>
        <taxon>Actinomycetota</taxon>
        <taxon>Actinomycetes</taxon>
        <taxon>Mycobacteriales</taxon>
        <taxon>Corynebacteriaceae</taxon>
        <taxon>Corynebacterium</taxon>
    </lineage>
</organism>
<dbReference type="Pfam" id="PF26541">
    <property type="entry name" value="MafI2"/>
    <property type="match status" value="1"/>
</dbReference>
<dbReference type="OrthoDB" id="3034833at2"/>
<sequence length="102" mass="11880">MRFESGLKLSLLQAFLGQICPKVRAIIFSDDPNVFRLKIIVESPLAWEEKEAISVAMTEVLCDFPQFETQNLEIICDTKRISRQLPPGEHFFYMRWEGDIDE</sequence>
<dbReference type="AlphaFoldDB" id="A0A0G3H6M5"/>
<evidence type="ECO:0000313" key="2">
    <source>
        <dbReference type="Proteomes" id="UP000035199"/>
    </source>
</evidence>
<name>A0A0G3H6M5_9CORY</name>
<protein>
    <submittedName>
        <fullName evidence="1">Uncharacterized protein</fullName>
    </submittedName>
</protein>
<gene>
    <name evidence="1" type="ORF">CMUST_12270</name>
</gene>
<dbReference type="PATRIC" id="fig|571915.4.peg.2618"/>
<dbReference type="InterPro" id="IPR058702">
    <property type="entry name" value="MafI2-like"/>
</dbReference>
<reference evidence="2" key="2">
    <citation type="submission" date="2015-05" db="EMBL/GenBank/DDBJ databases">
        <title>Complete genome sequence of Corynebacterium mustelae DSM 45274, isolated from various tissues of a male ferret with lethal sepsis.</title>
        <authorList>
            <person name="Ruckert C."/>
            <person name="Albersmeier A."/>
            <person name="Winkler A."/>
            <person name="Tauch A."/>
        </authorList>
    </citation>
    <scope>NUCLEOTIDE SEQUENCE [LARGE SCALE GENOMIC DNA]</scope>
    <source>
        <strain evidence="2">DSM 45274</strain>
    </source>
</reference>
<dbReference type="KEGG" id="cmv:CMUST_12270"/>
<evidence type="ECO:0000313" key="1">
    <source>
        <dbReference type="EMBL" id="AKK06762.1"/>
    </source>
</evidence>
<accession>A0A0G3H6M5</accession>